<dbReference type="EMBL" id="CP002801">
    <property type="protein sequence ID" value="AEH07982.1"/>
    <property type="molecule type" value="Genomic_DNA"/>
</dbReference>
<dbReference type="GO" id="GO:0006631">
    <property type="term" value="P:fatty acid metabolic process"/>
    <property type="evidence" value="ECO:0007669"/>
    <property type="project" value="TreeGrafter"/>
</dbReference>
<feature type="transmembrane region" description="Helical" evidence="4">
    <location>
        <begin position="786"/>
        <end position="808"/>
    </location>
</feature>
<evidence type="ECO:0000256" key="4">
    <source>
        <dbReference type="SAM" id="Phobius"/>
    </source>
</evidence>
<feature type="transmembrane region" description="Helical" evidence="4">
    <location>
        <begin position="657"/>
        <end position="676"/>
    </location>
</feature>
<dbReference type="GO" id="GO:0031956">
    <property type="term" value="F:medium-chain fatty acid-CoA ligase activity"/>
    <property type="evidence" value="ECO:0007669"/>
    <property type="project" value="TreeGrafter"/>
</dbReference>
<dbReference type="PROSITE" id="PS50075">
    <property type="entry name" value="CARRIER"/>
    <property type="match status" value="1"/>
</dbReference>
<accession>F8B5D0</accession>
<comment type="similarity">
    <text evidence="1">Belongs to the ATP-dependent AMP-binding enzyme family.</text>
</comment>
<sequence length="896" mass="96713">MDDRGDMATARSSVRSAPGVPFATTLRAHGGRLVVVTPHGVELTYDQLADRVEEAATRLGGGRRLVMIEAANGIEPPVTYLAALAGGHPVLLTAPDDRHWNTLLSIYDPDVVFRRENEWTLRERRDGSCHDLHPDLALLLSTSGSTGSPKLVRLSAGNLQANAEVIAQFLDIRDSDRASAALPMHYCYGLSIINSNLLRGAALLLTENSVIDPAFWATFQKYRGTSLHGVPYTFDLLERVGFDRMHLPSLRYVTQAGGALPPQRVRRIAELGRRRGWRLFVMYGQTEATARMAYLPPELAESHPSAVGVPIPGGSFEILPAEDPAAPGQGELVYRGPNVMLGYAESSADLALGATVDALATGDIARRTADGLYEVVGRSSRFVKLLGLRIDLCQAESLLAGRGHVCACAGSDDVLIVATPSPDRRAVRRLVQEELRLPADRIRVVAVDELPRLTSGKIDYPAIQELANAQDRRPAPRTDLSVRERFAKVLGYADTAGIADDATFVDLGGDSLSYVRMSLEIERALGHLPDDWATTPISELERLAARPARMTGSRTTTVETSIVLRAVAIILIVSNHIGLFHILGGAHLLLIVAGWGFARFRLAPGGAGTSHAILRSAARIAIPSMLWLAWRAVDTTEVGWSNVLLIDNYVRRGATGYWFVEVLVQTLLLFALVFAIPAVRRWEQRHGFGFALVMLGVALLAQQLAHNTTAFAERWLATHGVVWFFVLGWLGHRATSTGQKALVAAIAMLTVPGYFADPVRETVITVGFAALLFLPRLALPGFVVRMAGLIAGALLYIYLTHYAVYFATLPHLPALAVLPLCLGAGILTWTATQALQRAVRRLAQRDQGGEVAVQAVAGPRAVTSSSSRSSASLEQRTDMGDAPVVGDAPIDSAPGS</sequence>
<dbReference type="InterPro" id="IPR000873">
    <property type="entry name" value="AMP-dep_synth/lig_dom"/>
</dbReference>
<dbReference type="PANTHER" id="PTHR43201">
    <property type="entry name" value="ACYL-COA SYNTHETASE"/>
    <property type="match status" value="1"/>
</dbReference>
<feature type="transmembrane region" description="Helical" evidence="4">
    <location>
        <begin position="814"/>
        <end position="835"/>
    </location>
</feature>
<proteinExistence type="inferred from homology"/>
<evidence type="ECO:0000256" key="2">
    <source>
        <dbReference type="ARBA" id="ARBA00022598"/>
    </source>
</evidence>
<dbReference type="eggNOG" id="COG0318">
    <property type="taxonomic scope" value="Bacteria"/>
</dbReference>
<keyword evidence="4" id="KW-0812">Transmembrane</keyword>
<evidence type="ECO:0000313" key="7">
    <source>
        <dbReference type="Proteomes" id="UP000001549"/>
    </source>
</evidence>
<feature type="transmembrane region" description="Helical" evidence="4">
    <location>
        <begin position="612"/>
        <end position="630"/>
    </location>
</feature>
<evidence type="ECO:0000256" key="1">
    <source>
        <dbReference type="ARBA" id="ARBA00006432"/>
    </source>
</evidence>
<name>F8B5D0_9ACTN</name>
<organism evidence="6 7">
    <name type="scientific">Candidatus Protofrankia datiscae</name>
    <dbReference type="NCBI Taxonomy" id="2716812"/>
    <lineage>
        <taxon>Bacteria</taxon>
        <taxon>Bacillati</taxon>
        <taxon>Actinomycetota</taxon>
        <taxon>Actinomycetes</taxon>
        <taxon>Frankiales</taxon>
        <taxon>Frankiaceae</taxon>
        <taxon>Protofrankia</taxon>
    </lineage>
</organism>
<feature type="region of interest" description="Disordered" evidence="3">
    <location>
        <begin position="858"/>
        <end position="896"/>
    </location>
</feature>
<reference evidence="6 7" key="1">
    <citation type="submission" date="2011-05" db="EMBL/GenBank/DDBJ databases">
        <title>Complete sequence of chromosome of Frankia symbiont of Datisca glomerata.</title>
        <authorList>
            <consortium name="US DOE Joint Genome Institute"/>
            <person name="Lucas S."/>
            <person name="Han J."/>
            <person name="Lapidus A."/>
            <person name="Cheng J.-F."/>
            <person name="Goodwin L."/>
            <person name="Pitluck S."/>
            <person name="Peters L."/>
            <person name="Mikhailova N."/>
            <person name="Chertkov O."/>
            <person name="Teshima H."/>
            <person name="Han C."/>
            <person name="Tapia R."/>
            <person name="Land M."/>
            <person name="Hauser L."/>
            <person name="Kyrpides N."/>
            <person name="Ivanova N."/>
            <person name="Pagani I."/>
            <person name="Berry A."/>
            <person name="Pawlowski K."/>
            <person name="Persson T."/>
            <person name="Vanden Heuvel B."/>
            <person name="Benson D."/>
            <person name="Woyke T."/>
        </authorList>
    </citation>
    <scope>NUCLEOTIDE SEQUENCE [LARGE SCALE GENOMIC DNA]</scope>
    <source>
        <strain evidence="7">4085684</strain>
    </source>
</reference>
<dbReference type="InterPro" id="IPR042099">
    <property type="entry name" value="ANL_N_sf"/>
</dbReference>
<feature type="transmembrane region" description="Helical" evidence="4">
    <location>
        <begin position="579"/>
        <end position="600"/>
    </location>
</feature>
<dbReference type="Pfam" id="PF00501">
    <property type="entry name" value="AMP-binding"/>
    <property type="match status" value="1"/>
</dbReference>
<gene>
    <name evidence="6" type="ordered locus">FsymDg_0425</name>
</gene>
<evidence type="ECO:0000259" key="5">
    <source>
        <dbReference type="PROSITE" id="PS50075"/>
    </source>
</evidence>
<dbReference type="RefSeq" id="WP_013871975.1">
    <property type="nucleotide sequence ID" value="NC_015656.1"/>
</dbReference>
<keyword evidence="2 6" id="KW-0436">Ligase</keyword>
<dbReference type="AlphaFoldDB" id="F8B5D0"/>
<dbReference type="InterPro" id="IPR009081">
    <property type="entry name" value="PP-bd_ACP"/>
</dbReference>
<dbReference type="Gene3D" id="3.40.50.12780">
    <property type="entry name" value="N-terminal domain of ligase-like"/>
    <property type="match status" value="1"/>
</dbReference>
<evidence type="ECO:0000256" key="3">
    <source>
        <dbReference type="SAM" id="MobiDB-lite"/>
    </source>
</evidence>
<dbReference type="eggNOG" id="COG1835">
    <property type="taxonomic scope" value="Bacteria"/>
</dbReference>
<dbReference type="KEGG" id="fsy:FsymDg_0425"/>
<dbReference type="HOGENOM" id="CLU_337954_0_0_11"/>
<evidence type="ECO:0000313" key="6">
    <source>
        <dbReference type="EMBL" id="AEH07982.1"/>
    </source>
</evidence>
<feature type="domain" description="Carrier" evidence="5">
    <location>
        <begin position="473"/>
        <end position="551"/>
    </location>
</feature>
<dbReference type="STRING" id="656024.FsymDg_0425"/>
<keyword evidence="4" id="KW-0472">Membrane</keyword>
<keyword evidence="4" id="KW-1133">Transmembrane helix</keyword>
<dbReference type="Pfam" id="PF00550">
    <property type="entry name" value="PP-binding"/>
    <property type="match status" value="1"/>
</dbReference>
<protein>
    <submittedName>
        <fullName evidence="6">AMP-dependent synthetase and ligase</fullName>
    </submittedName>
</protein>
<dbReference type="PANTHER" id="PTHR43201:SF5">
    <property type="entry name" value="MEDIUM-CHAIN ACYL-COA LIGASE ACSF2, MITOCHONDRIAL"/>
    <property type="match status" value="1"/>
</dbReference>
<dbReference type="SUPFAM" id="SSF56801">
    <property type="entry name" value="Acetyl-CoA synthetase-like"/>
    <property type="match status" value="1"/>
</dbReference>
<dbReference type="InterPro" id="IPR036736">
    <property type="entry name" value="ACP-like_sf"/>
</dbReference>
<keyword evidence="7" id="KW-1185">Reference proteome</keyword>
<feature type="transmembrane region" description="Helical" evidence="4">
    <location>
        <begin position="688"/>
        <end position="705"/>
    </location>
</feature>
<dbReference type="Gene3D" id="1.10.1200.10">
    <property type="entry name" value="ACP-like"/>
    <property type="match status" value="1"/>
</dbReference>
<dbReference type="Proteomes" id="UP000001549">
    <property type="component" value="Chromosome"/>
</dbReference>
<feature type="transmembrane region" description="Helical" evidence="4">
    <location>
        <begin position="711"/>
        <end position="730"/>
    </location>
</feature>
<dbReference type="SUPFAM" id="SSF47336">
    <property type="entry name" value="ACP-like"/>
    <property type="match status" value="1"/>
</dbReference>